<protein>
    <submittedName>
        <fullName evidence="1">Uncharacterized protein</fullName>
    </submittedName>
</protein>
<evidence type="ECO:0000313" key="2">
    <source>
        <dbReference type="Proteomes" id="UP000604825"/>
    </source>
</evidence>
<dbReference type="EMBL" id="CAJGYO010000764">
    <property type="protein sequence ID" value="CAD6343430.1"/>
    <property type="molecule type" value="Genomic_DNA"/>
</dbReference>
<keyword evidence="2" id="KW-1185">Reference proteome</keyword>
<evidence type="ECO:0000313" key="1">
    <source>
        <dbReference type="EMBL" id="CAD6343430.1"/>
    </source>
</evidence>
<dbReference type="Proteomes" id="UP000604825">
    <property type="component" value="Unassembled WGS sequence"/>
</dbReference>
<reference evidence="1" key="1">
    <citation type="submission" date="2020-10" db="EMBL/GenBank/DDBJ databases">
        <authorList>
            <person name="Han B."/>
            <person name="Lu T."/>
            <person name="Zhao Q."/>
            <person name="Huang X."/>
            <person name="Zhao Y."/>
        </authorList>
    </citation>
    <scope>NUCLEOTIDE SEQUENCE</scope>
</reference>
<sequence length="210" mass="21478">MGMPMPPGMGPGQGGRRTGRGRLDRIAVARHRNPDGGTGAAGAGVQNDKIRVAPLAARAIVSYSALLLSSVKTDKSALGAHHSAGAETGTGKLLATGWKGPAQCSALHTNPSARSSAPLAPRSTAAPRFYTYECASLGSDAEQDVAAAAAAAATGALGRVAQQQVAGCRVPAARNIEEQAPSCIVSCIVRMGMRTSLPEQRGNQKIGWWI</sequence>
<proteinExistence type="predicted"/>
<comment type="caution">
    <text evidence="1">The sequence shown here is derived from an EMBL/GenBank/DDBJ whole genome shotgun (WGS) entry which is preliminary data.</text>
</comment>
<name>A0A811SS84_9POAL</name>
<dbReference type="AlphaFoldDB" id="A0A811SS84"/>
<gene>
    <name evidence="1" type="ORF">NCGR_LOCUS67528</name>
</gene>
<organism evidence="1 2">
    <name type="scientific">Miscanthus lutarioriparius</name>
    <dbReference type="NCBI Taxonomy" id="422564"/>
    <lineage>
        <taxon>Eukaryota</taxon>
        <taxon>Viridiplantae</taxon>
        <taxon>Streptophyta</taxon>
        <taxon>Embryophyta</taxon>
        <taxon>Tracheophyta</taxon>
        <taxon>Spermatophyta</taxon>
        <taxon>Magnoliopsida</taxon>
        <taxon>Liliopsida</taxon>
        <taxon>Poales</taxon>
        <taxon>Poaceae</taxon>
        <taxon>PACMAD clade</taxon>
        <taxon>Panicoideae</taxon>
        <taxon>Andropogonodae</taxon>
        <taxon>Andropogoneae</taxon>
        <taxon>Saccharinae</taxon>
        <taxon>Miscanthus</taxon>
    </lineage>
</organism>
<accession>A0A811SS84</accession>